<keyword evidence="2" id="KW-1185">Reference proteome</keyword>
<dbReference type="PANTHER" id="PTHR46409:SF1">
    <property type="entry name" value="HTH PSQ-TYPE DOMAIN-CONTAINING PROTEIN"/>
    <property type="match status" value="1"/>
</dbReference>
<reference evidence="1" key="1">
    <citation type="submission" date="2022-01" db="EMBL/GenBank/DDBJ databases">
        <authorList>
            <person name="King R."/>
        </authorList>
    </citation>
    <scope>NUCLEOTIDE SEQUENCE</scope>
</reference>
<organism evidence="1 2">
    <name type="scientific">Psylliodes chrysocephalus</name>
    <dbReference type="NCBI Taxonomy" id="3402493"/>
    <lineage>
        <taxon>Eukaryota</taxon>
        <taxon>Metazoa</taxon>
        <taxon>Ecdysozoa</taxon>
        <taxon>Arthropoda</taxon>
        <taxon>Hexapoda</taxon>
        <taxon>Insecta</taxon>
        <taxon>Pterygota</taxon>
        <taxon>Neoptera</taxon>
        <taxon>Endopterygota</taxon>
        <taxon>Coleoptera</taxon>
        <taxon>Polyphaga</taxon>
        <taxon>Cucujiformia</taxon>
        <taxon>Chrysomeloidea</taxon>
        <taxon>Chrysomelidae</taxon>
        <taxon>Galerucinae</taxon>
        <taxon>Alticini</taxon>
        <taxon>Psylliodes</taxon>
    </lineage>
</organism>
<dbReference type="AlphaFoldDB" id="A0A9P0GG37"/>
<evidence type="ECO:0000313" key="2">
    <source>
        <dbReference type="Proteomes" id="UP001153636"/>
    </source>
</evidence>
<gene>
    <name evidence="1" type="ORF">PSYICH_LOCUS10511</name>
</gene>
<proteinExistence type="predicted"/>
<dbReference type="PANTHER" id="PTHR46409">
    <property type="entry name" value="HTH PSQ-TYPE DOMAIN-CONTAINING PROTEIN"/>
    <property type="match status" value="1"/>
</dbReference>
<dbReference type="EMBL" id="OV651816">
    <property type="protein sequence ID" value="CAH1109536.1"/>
    <property type="molecule type" value="Genomic_DNA"/>
</dbReference>
<accession>A0A9P0GG37</accession>
<dbReference type="Proteomes" id="UP001153636">
    <property type="component" value="Chromosome 4"/>
</dbReference>
<evidence type="ECO:0000313" key="1">
    <source>
        <dbReference type="EMBL" id="CAH1109536.1"/>
    </source>
</evidence>
<protein>
    <submittedName>
        <fullName evidence="1">Uncharacterized protein</fullName>
    </submittedName>
</protein>
<name>A0A9P0GG37_9CUCU</name>
<sequence>MPTNAYFSHTENLLLAMMFDPGDFVRELAIRRILKARQQTPKINFEAKDYINLTDWQKCTITEPPLVIKLSDNCFQQLITEKQLSLTYFDVIRKPWKDESKL</sequence>
<dbReference type="OrthoDB" id="6771835at2759"/>